<feature type="domain" description="Ketoreductase" evidence="3">
    <location>
        <begin position="7"/>
        <end position="185"/>
    </location>
</feature>
<reference evidence="5" key="1">
    <citation type="journal article" date="2019" name="Int. J. Syst. Evol. Microbiol.">
        <title>The Global Catalogue of Microorganisms (GCM) 10K type strain sequencing project: providing services to taxonomists for standard genome sequencing and annotation.</title>
        <authorList>
            <consortium name="The Broad Institute Genomics Platform"/>
            <consortium name="The Broad Institute Genome Sequencing Center for Infectious Disease"/>
            <person name="Wu L."/>
            <person name="Ma J."/>
        </authorList>
    </citation>
    <scope>NUCLEOTIDE SEQUENCE [LARGE SCALE GENOMIC DNA]</scope>
    <source>
        <strain evidence="5">KCTC 42984</strain>
    </source>
</reference>
<dbReference type="PANTHER" id="PTHR42760">
    <property type="entry name" value="SHORT-CHAIN DEHYDROGENASES/REDUCTASES FAMILY MEMBER"/>
    <property type="match status" value="1"/>
</dbReference>
<dbReference type="InterPro" id="IPR036291">
    <property type="entry name" value="NAD(P)-bd_dom_sf"/>
</dbReference>
<dbReference type="RefSeq" id="WP_379509462.1">
    <property type="nucleotide sequence ID" value="NZ_JBHRTQ010000007.1"/>
</dbReference>
<dbReference type="Pfam" id="PF13561">
    <property type="entry name" value="adh_short_C2"/>
    <property type="match status" value="1"/>
</dbReference>
<evidence type="ECO:0000256" key="2">
    <source>
        <dbReference type="ARBA" id="ARBA00023002"/>
    </source>
</evidence>
<keyword evidence="2 4" id="KW-0560">Oxidoreductase</keyword>
<dbReference type="PROSITE" id="PS00061">
    <property type="entry name" value="ADH_SHORT"/>
    <property type="match status" value="1"/>
</dbReference>
<evidence type="ECO:0000313" key="4">
    <source>
        <dbReference type="EMBL" id="MFC3174089.1"/>
    </source>
</evidence>
<comment type="similarity">
    <text evidence="1">Belongs to the short-chain dehydrogenases/reductases (SDR) family.</text>
</comment>
<evidence type="ECO:0000256" key="1">
    <source>
        <dbReference type="ARBA" id="ARBA00006484"/>
    </source>
</evidence>
<organism evidence="4 5">
    <name type="scientific">Novosphingobium bradum</name>
    <dbReference type="NCBI Taxonomy" id="1737444"/>
    <lineage>
        <taxon>Bacteria</taxon>
        <taxon>Pseudomonadati</taxon>
        <taxon>Pseudomonadota</taxon>
        <taxon>Alphaproteobacteria</taxon>
        <taxon>Sphingomonadales</taxon>
        <taxon>Sphingomonadaceae</taxon>
        <taxon>Novosphingobium</taxon>
    </lineage>
</organism>
<evidence type="ECO:0000313" key="5">
    <source>
        <dbReference type="Proteomes" id="UP001595604"/>
    </source>
</evidence>
<dbReference type="InterPro" id="IPR002347">
    <property type="entry name" value="SDR_fam"/>
</dbReference>
<accession>A0ABV7IR44</accession>
<gene>
    <name evidence="4" type="ORF">ACFOD9_07495</name>
</gene>
<dbReference type="InterPro" id="IPR057326">
    <property type="entry name" value="KR_dom"/>
</dbReference>
<name>A0ABV7IR44_9SPHN</name>
<proteinExistence type="inferred from homology"/>
<keyword evidence="5" id="KW-1185">Reference proteome</keyword>
<sequence length="263" mass="27376">MNSLEGKVALVTGAARGLGEHVARAIARAGGKVLVTDIAPEAEAVARDIGEAALFHRLDVTSAPAWGEAVAAAEAAFGPVTVLVNNAVRMQWSSFDELDEAEFRGVFEVNELGCFLGMKAVAGPMRRAGVGSIVNVSSIAGMHPASGIAYCASKWAIRGMTKSVARELAPENIRVNSVHPGWMDVPSGAGANLDEVARLLPLRRVGDPAEIAKLVVFLASDDASMITGGEYLCDSGAMLLGTLEFQQIARANHLAAQAAASQE</sequence>
<dbReference type="SUPFAM" id="SSF51735">
    <property type="entry name" value="NAD(P)-binding Rossmann-fold domains"/>
    <property type="match status" value="1"/>
</dbReference>
<dbReference type="PANTHER" id="PTHR42760:SF133">
    <property type="entry name" value="3-OXOACYL-[ACYL-CARRIER-PROTEIN] REDUCTASE"/>
    <property type="match status" value="1"/>
</dbReference>
<dbReference type="SMART" id="SM00822">
    <property type="entry name" value="PKS_KR"/>
    <property type="match status" value="1"/>
</dbReference>
<dbReference type="InterPro" id="IPR020904">
    <property type="entry name" value="Sc_DH/Rdtase_CS"/>
</dbReference>
<dbReference type="Gene3D" id="3.40.50.720">
    <property type="entry name" value="NAD(P)-binding Rossmann-like Domain"/>
    <property type="match status" value="1"/>
</dbReference>
<dbReference type="Proteomes" id="UP001595604">
    <property type="component" value="Unassembled WGS sequence"/>
</dbReference>
<comment type="caution">
    <text evidence="4">The sequence shown here is derived from an EMBL/GenBank/DDBJ whole genome shotgun (WGS) entry which is preliminary data.</text>
</comment>
<dbReference type="GO" id="GO:0016491">
    <property type="term" value="F:oxidoreductase activity"/>
    <property type="evidence" value="ECO:0007669"/>
    <property type="project" value="UniProtKB-KW"/>
</dbReference>
<protein>
    <submittedName>
        <fullName evidence="4">SDR family NAD(P)-dependent oxidoreductase</fullName>
        <ecNumber evidence="4">1.1.1.-</ecNumber>
    </submittedName>
</protein>
<dbReference type="EMBL" id="JBHRTQ010000007">
    <property type="protein sequence ID" value="MFC3174089.1"/>
    <property type="molecule type" value="Genomic_DNA"/>
</dbReference>
<dbReference type="PRINTS" id="PR00080">
    <property type="entry name" value="SDRFAMILY"/>
</dbReference>
<evidence type="ECO:0000259" key="3">
    <source>
        <dbReference type="SMART" id="SM00822"/>
    </source>
</evidence>
<dbReference type="EC" id="1.1.1.-" evidence="4"/>
<dbReference type="PRINTS" id="PR00081">
    <property type="entry name" value="GDHRDH"/>
</dbReference>